<proteinExistence type="predicted"/>
<dbReference type="GO" id="GO:0090615">
    <property type="term" value="P:mitochondrial mRNA processing"/>
    <property type="evidence" value="ECO:0007669"/>
    <property type="project" value="TreeGrafter"/>
</dbReference>
<keyword evidence="2" id="KW-1185">Reference proteome</keyword>
<evidence type="ECO:0000313" key="2">
    <source>
        <dbReference type="Proteomes" id="UP000237347"/>
    </source>
</evidence>
<dbReference type="GO" id="GO:0003964">
    <property type="term" value="F:RNA-directed DNA polymerase activity"/>
    <property type="evidence" value="ECO:0007669"/>
    <property type="project" value="TreeGrafter"/>
</dbReference>
<dbReference type="PANTHER" id="PTHR33642">
    <property type="entry name" value="COX1/OXI3 INTRON 1 PROTEIN-RELATED"/>
    <property type="match status" value="1"/>
</dbReference>
<dbReference type="GO" id="GO:0005739">
    <property type="term" value="C:mitochondrion"/>
    <property type="evidence" value="ECO:0007669"/>
    <property type="project" value="TreeGrafter"/>
</dbReference>
<dbReference type="GO" id="GO:0006315">
    <property type="term" value="P:homing of group II introns"/>
    <property type="evidence" value="ECO:0007669"/>
    <property type="project" value="TreeGrafter"/>
</dbReference>
<dbReference type="AlphaFoldDB" id="A0AAW0JZ70"/>
<gene>
    <name evidence="1" type="primary">NMAT3_2</name>
    <name evidence="1" type="ORF">CFP56_027259</name>
</gene>
<comment type="caution">
    <text evidence="1">The sequence shown here is derived from an EMBL/GenBank/DDBJ whole genome shotgun (WGS) entry which is preliminary data.</text>
</comment>
<protein>
    <submittedName>
        <fullName evidence="1">Nuclear intron maturase 3</fullName>
    </submittedName>
</protein>
<dbReference type="Proteomes" id="UP000237347">
    <property type="component" value="Unassembled WGS sequence"/>
</dbReference>
<sequence>MRLQKNQENPKFKSEQLVWMSGLFYKPVKMYVVRYLDEILVITSGSKTLTMDFKNWVLKYLEGRLDLRVDKMKTAIHSAVSENIRFLGMELQAVPPSVLHPPMTEKAIRARKKYLRQKEARALEFKNARERNRKIQGMKILQHVFKKLKQSDGFKFDFQIENEVQEIFRTWTD</sequence>
<accession>A0AAW0JZ70</accession>
<organism evidence="1 2">
    <name type="scientific">Quercus suber</name>
    <name type="common">Cork oak</name>
    <dbReference type="NCBI Taxonomy" id="58331"/>
    <lineage>
        <taxon>Eukaryota</taxon>
        <taxon>Viridiplantae</taxon>
        <taxon>Streptophyta</taxon>
        <taxon>Embryophyta</taxon>
        <taxon>Tracheophyta</taxon>
        <taxon>Spermatophyta</taxon>
        <taxon>Magnoliopsida</taxon>
        <taxon>eudicotyledons</taxon>
        <taxon>Gunneridae</taxon>
        <taxon>Pentapetalae</taxon>
        <taxon>rosids</taxon>
        <taxon>fabids</taxon>
        <taxon>Fagales</taxon>
        <taxon>Fagaceae</taxon>
        <taxon>Quercus</taxon>
    </lineage>
</organism>
<dbReference type="EMBL" id="PKMF04000443">
    <property type="protein sequence ID" value="KAK7831496.1"/>
    <property type="molecule type" value="Genomic_DNA"/>
</dbReference>
<evidence type="ECO:0000313" key="1">
    <source>
        <dbReference type="EMBL" id="KAK7831496.1"/>
    </source>
</evidence>
<name>A0AAW0JZ70_QUESU</name>
<dbReference type="PANTHER" id="PTHR33642:SF4">
    <property type="entry name" value="COX1_OXI3 INTRON 1 PROTEIN-RELATED"/>
    <property type="match status" value="1"/>
</dbReference>
<reference evidence="1 2" key="1">
    <citation type="journal article" date="2018" name="Sci. Data">
        <title>The draft genome sequence of cork oak.</title>
        <authorList>
            <person name="Ramos A.M."/>
            <person name="Usie A."/>
            <person name="Barbosa P."/>
            <person name="Barros P.M."/>
            <person name="Capote T."/>
            <person name="Chaves I."/>
            <person name="Simoes F."/>
            <person name="Abreu I."/>
            <person name="Carrasquinho I."/>
            <person name="Faro C."/>
            <person name="Guimaraes J.B."/>
            <person name="Mendonca D."/>
            <person name="Nobrega F."/>
            <person name="Rodrigues L."/>
            <person name="Saibo N.J.M."/>
            <person name="Varela M.C."/>
            <person name="Egas C."/>
            <person name="Matos J."/>
            <person name="Miguel C.M."/>
            <person name="Oliveira M.M."/>
            <person name="Ricardo C.P."/>
            <person name="Goncalves S."/>
        </authorList>
    </citation>
    <scope>NUCLEOTIDE SEQUENCE [LARGE SCALE GENOMIC DNA]</scope>
    <source>
        <strain evidence="2">cv. HL8</strain>
    </source>
</reference>